<organism evidence="2 3">
    <name type="scientific">Meganyctiphanes norvegica</name>
    <name type="common">Northern krill</name>
    <name type="synonym">Thysanopoda norvegica</name>
    <dbReference type="NCBI Taxonomy" id="48144"/>
    <lineage>
        <taxon>Eukaryota</taxon>
        <taxon>Metazoa</taxon>
        <taxon>Ecdysozoa</taxon>
        <taxon>Arthropoda</taxon>
        <taxon>Crustacea</taxon>
        <taxon>Multicrustacea</taxon>
        <taxon>Malacostraca</taxon>
        <taxon>Eumalacostraca</taxon>
        <taxon>Eucarida</taxon>
        <taxon>Euphausiacea</taxon>
        <taxon>Euphausiidae</taxon>
        <taxon>Meganyctiphanes</taxon>
    </lineage>
</organism>
<sequence>MDPQVISESFNGYFSQIGDRLARSFSNNDNEYKKYLGTPAEQSILLYKISLNEIETTIKNLKSTNSSGPDEITSRFVKMSTSILAPALEKVFNLSLKSGIYPSKLKIAKVIPIYKKGDSTKMNNYRPISVLNTINKIFEKILHSRLLKYINEFNILYNYQFGFREGRSTEMALIEMVDNIRFSLDNNNMTCGIFLDLTKAFDTVNHEILISKLEHHGIRGRALDLFRSYLEDRSQ</sequence>
<dbReference type="EMBL" id="CAXKWB010001716">
    <property type="protein sequence ID" value="CAL4065190.1"/>
    <property type="molecule type" value="Genomic_DNA"/>
</dbReference>
<feature type="non-terminal residue" evidence="2">
    <location>
        <position position="235"/>
    </location>
</feature>
<keyword evidence="3" id="KW-1185">Reference proteome</keyword>
<dbReference type="SUPFAM" id="SSF56672">
    <property type="entry name" value="DNA/RNA polymerases"/>
    <property type="match status" value="1"/>
</dbReference>
<dbReference type="InterPro" id="IPR043502">
    <property type="entry name" value="DNA/RNA_pol_sf"/>
</dbReference>
<dbReference type="Proteomes" id="UP001497623">
    <property type="component" value="Unassembled WGS sequence"/>
</dbReference>
<name>A0AAV2PXZ2_MEGNR</name>
<dbReference type="CDD" id="cd01650">
    <property type="entry name" value="RT_nLTR_like"/>
    <property type="match status" value="1"/>
</dbReference>
<comment type="caution">
    <text evidence="2">The sequence shown here is derived from an EMBL/GenBank/DDBJ whole genome shotgun (WGS) entry which is preliminary data.</text>
</comment>
<dbReference type="PANTHER" id="PTHR19446">
    <property type="entry name" value="REVERSE TRANSCRIPTASES"/>
    <property type="match status" value="1"/>
</dbReference>
<accession>A0AAV2PXZ2</accession>
<gene>
    <name evidence="2" type="ORF">MNOR_LOCUS4648</name>
</gene>
<dbReference type="Pfam" id="PF00078">
    <property type="entry name" value="RVT_1"/>
    <property type="match status" value="1"/>
</dbReference>
<dbReference type="GO" id="GO:0071897">
    <property type="term" value="P:DNA biosynthetic process"/>
    <property type="evidence" value="ECO:0007669"/>
    <property type="project" value="UniProtKB-ARBA"/>
</dbReference>
<evidence type="ECO:0000313" key="2">
    <source>
        <dbReference type="EMBL" id="CAL4065190.1"/>
    </source>
</evidence>
<protein>
    <recommendedName>
        <fullName evidence="1">Reverse transcriptase domain-containing protein</fullName>
    </recommendedName>
</protein>
<evidence type="ECO:0000259" key="1">
    <source>
        <dbReference type="PROSITE" id="PS50878"/>
    </source>
</evidence>
<proteinExistence type="predicted"/>
<feature type="domain" description="Reverse transcriptase" evidence="1">
    <location>
        <begin position="94"/>
        <end position="235"/>
    </location>
</feature>
<dbReference type="PROSITE" id="PS50878">
    <property type="entry name" value="RT_POL"/>
    <property type="match status" value="1"/>
</dbReference>
<dbReference type="InterPro" id="IPR000477">
    <property type="entry name" value="RT_dom"/>
</dbReference>
<dbReference type="AlphaFoldDB" id="A0AAV2PXZ2"/>
<reference evidence="2 3" key="1">
    <citation type="submission" date="2024-05" db="EMBL/GenBank/DDBJ databases">
        <authorList>
            <person name="Wallberg A."/>
        </authorList>
    </citation>
    <scope>NUCLEOTIDE SEQUENCE [LARGE SCALE GENOMIC DNA]</scope>
</reference>
<evidence type="ECO:0000313" key="3">
    <source>
        <dbReference type="Proteomes" id="UP001497623"/>
    </source>
</evidence>